<keyword evidence="5" id="KW-1185">Reference proteome</keyword>
<dbReference type="STRING" id="1236517.ADJ77_03000"/>
<protein>
    <submittedName>
        <fullName evidence="2">Uncharacterized protein</fullName>
    </submittedName>
</protein>
<dbReference type="OrthoDB" id="1077699at2"/>
<feature type="transmembrane region" description="Helical" evidence="1">
    <location>
        <begin position="62"/>
        <end position="82"/>
    </location>
</feature>
<reference evidence="3 5" key="2">
    <citation type="submission" date="2021-03" db="EMBL/GenBank/DDBJ databases">
        <title>Human Oral Microbial Genomes.</title>
        <authorList>
            <person name="Johnston C.D."/>
            <person name="Chen T."/>
            <person name="Dewhirst F.E."/>
        </authorList>
    </citation>
    <scope>NUCLEOTIDE SEQUENCE [LARGE SCALE GENOMIC DNA]</scope>
    <source>
        <strain evidence="3 5">W1435</strain>
    </source>
</reference>
<evidence type="ECO:0000313" key="3">
    <source>
        <dbReference type="EMBL" id="QUB86439.1"/>
    </source>
</evidence>
<evidence type="ECO:0000313" key="5">
    <source>
        <dbReference type="Proteomes" id="UP000682005"/>
    </source>
</evidence>
<keyword evidence="1" id="KW-1133">Transmembrane helix</keyword>
<dbReference type="RefSeq" id="WP_025078434.1">
    <property type="nucleotide sequence ID" value="NZ_BAKO01000014.1"/>
</dbReference>
<feature type="transmembrane region" description="Helical" evidence="1">
    <location>
        <begin position="36"/>
        <end position="55"/>
    </location>
</feature>
<reference evidence="2 4" key="1">
    <citation type="submission" date="2015-07" db="EMBL/GenBank/DDBJ databases">
        <authorList>
            <person name="Noorani M."/>
        </authorList>
    </citation>
    <scope>NUCLEOTIDE SEQUENCE [LARGE SCALE GENOMIC DNA]</scope>
    <source>
        <strain evidence="2 4">W1435</strain>
    </source>
</reference>
<dbReference type="Proteomes" id="UP000682005">
    <property type="component" value="Chromosome 1"/>
</dbReference>
<evidence type="ECO:0000256" key="1">
    <source>
        <dbReference type="SAM" id="Phobius"/>
    </source>
</evidence>
<dbReference type="AlphaFoldDB" id="A0A0K1NIA0"/>
<dbReference type="KEGG" id="pfus:ADJ77_03000"/>
<keyword evidence="1" id="KW-0812">Transmembrane</keyword>
<gene>
    <name evidence="2" type="ORF">ADJ77_03000</name>
    <name evidence="3" type="ORF">J5A51_10125</name>
</gene>
<proteinExistence type="predicted"/>
<dbReference type="EMBL" id="CP072370">
    <property type="protein sequence ID" value="QUB86439.1"/>
    <property type="molecule type" value="Genomic_DNA"/>
</dbReference>
<sequence length="173" mass="20257">MMNLKKILNKEATWYFLALAGLLILLYMGGNIIIDTYFYVISLNILIFLFSYIILKIKNKLHYYSYVVGCAFFAIWFIFYSICDLRSRNMKGYLTKQLPILFYIPTGTEGRWSSSGIEIECKGSKHKIPTTQESDNLYQIYGDSVINHIVVRFLLKEPFPSVYYVDSVRITYK</sequence>
<evidence type="ECO:0000313" key="4">
    <source>
        <dbReference type="Proteomes" id="UP000060345"/>
    </source>
</evidence>
<accession>A0A0K1NIA0</accession>
<dbReference type="EMBL" id="CP012074">
    <property type="protein sequence ID" value="AKU68814.1"/>
    <property type="molecule type" value="Genomic_DNA"/>
</dbReference>
<keyword evidence="1" id="KW-0472">Membrane</keyword>
<evidence type="ECO:0000313" key="2">
    <source>
        <dbReference type="EMBL" id="AKU68814.1"/>
    </source>
</evidence>
<feature type="transmembrane region" description="Helical" evidence="1">
    <location>
        <begin position="12"/>
        <end position="30"/>
    </location>
</feature>
<dbReference type="Proteomes" id="UP000060345">
    <property type="component" value="Chromosome 1"/>
</dbReference>
<organism evidence="2 4">
    <name type="scientific">Prevotella fusca JCM 17724</name>
    <dbReference type="NCBI Taxonomy" id="1236517"/>
    <lineage>
        <taxon>Bacteria</taxon>
        <taxon>Pseudomonadati</taxon>
        <taxon>Bacteroidota</taxon>
        <taxon>Bacteroidia</taxon>
        <taxon>Bacteroidales</taxon>
        <taxon>Prevotellaceae</taxon>
        <taxon>Prevotella</taxon>
    </lineage>
</organism>
<name>A0A0K1NIA0_9BACT</name>